<dbReference type="OrthoDB" id="7699665at2759"/>
<dbReference type="PANTHER" id="PTHR47272">
    <property type="entry name" value="DDE_TNP_1_7 DOMAIN-CONTAINING PROTEIN"/>
    <property type="match status" value="1"/>
</dbReference>
<dbReference type="Proteomes" id="UP000215335">
    <property type="component" value="Unassembled WGS sequence"/>
</dbReference>
<feature type="domain" description="PiggyBac transposable element-derived protein" evidence="1">
    <location>
        <begin position="14"/>
        <end position="102"/>
    </location>
</feature>
<dbReference type="EMBL" id="NNAY01004999">
    <property type="protein sequence ID" value="OXU17127.1"/>
    <property type="molecule type" value="Genomic_DNA"/>
</dbReference>
<comment type="caution">
    <text evidence="2">The sequence shown here is derived from an EMBL/GenBank/DDBJ whole genome shotgun (WGS) entry which is preliminary data.</text>
</comment>
<name>A0A232EFK7_9HYME</name>
<protein>
    <recommendedName>
        <fullName evidence="1">PiggyBac transposable element-derived protein domain-containing protein</fullName>
    </recommendedName>
</protein>
<evidence type="ECO:0000313" key="2">
    <source>
        <dbReference type="EMBL" id="OXU17127.1"/>
    </source>
</evidence>
<accession>A0A232EFK7</accession>
<evidence type="ECO:0000259" key="1">
    <source>
        <dbReference type="Pfam" id="PF13843"/>
    </source>
</evidence>
<proteinExistence type="predicted"/>
<dbReference type="PANTHER" id="PTHR47272:SF2">
    <property type="entry name" value="PIGGYBAC TRANSPOSABLE ELEMENT-DERIVED PROTEIN 3-LIKE"/>
    <property type="match status" value="1"/>
</dbReference>
<evidence type="ECO:0000313" key="3">
    <source>
        <dbReference type="Proteomes" id="UP000215335"/>
    </source>
</evidence>
<sequence>MHVEVFNGEASGGVLFGSVMDSKPVSILSSKYGNEPKVEMQRWQESSKKSILFPHCFSMYNQHMGGVDLHDQHCNALMPTIRSKKWTWCLVLRLIQASLANATVDLKSSTTSRLCTDDS</sequence>
<dbReference type="InterPro" id="IPR029526">
    <property type="entry name" value="PGBD"/>
</dbReference>
<dbReference type="AlphaFoldDB" id="A0A232EFK7"/>
<dbReference type="Pfam" id="PF13843">
    <property type="entry name" value="DDE_Tnp_1_7"/>
    <property type="match status" value="1"/>
</dbReference>
<organism evidence="2 3">
    <name type="scientific">Trichomalopsis sarcophagae</name>
    <dbReference type="NCBI Taxonomy" id="543379"/>
    <lineage>
        <taxon>Eukaryota</taxon>
        <taxon>Metazoa</taxon>
        <taxon>Ecdysozoa</taxon>
        <taxon>Arthropoda</taxon>
        <taxon>Hexapoda</taxon>
        <taxon>Insecta</taxon>
        <taxon>Pterygota</taxon>
        <taxon>Neoptera</taxon>
        <taxon>Endopterygota</taxon>
        <taxon>Hymenoptera</taxon>
        <taxon>Apocrita</taxon>
        <taxon>Proctotrupomorpha</taxon>
        <taxon>Chalcidoidea</taxon>
        <taxon>Pteromalidae</taxon>
        <taxon>Pteromalinae</taxon>
        <taxon>Trichomalopsis</taxon>
    </lineage>
</organism>
<gene>
    <name evidence="2" type="ORF">TSAR_009615</name>
</gene>
<reference evidence="2 3" key="1">
    <citation type="journal article" date="2017" name="Curr. Biol.">
        <title>The Evolution of Venom by Co-option of Single-Copy Genes.</title>
        <authorList>
            <person name="Martinson E.O."/>
            <person name="Mrinalini"/>
            <person name="Kelkar Y.D."/>
            <person name="Chang C.H."/>
            <person name="Werren J.H."/>
        </authorList>
    </citation>
    <scope>NUCLEOTIDE SEQUENCE [LARGE SCALE GENOMIC DNA]</scope>
    <source>
        <strain evidence="2 3">Alberta</strain>
        <tissue evidence="2">Whole body</tissue>
    </source>
</reference>
<dbReference type="STRING" id="543379.A0A232EFK7"/>
<keyword evidence="3" id="KW-1185">Reference proteome</keyword>